<keyword evidence="2" id="KW-1185">Reference proteome</keyword>
<dbReference type="GeneID" id="65091453"/>
<comment type="caution">
    <text evidence="1">The sequence shown here is derived from an EMBL/GenBank/DDBJ whole genome shotgun (WGS) entry which is preliminary data.</text>
</comment>
<accession>A0A1L7TMS3</accession>
<evidence type="ECO:0000313" key="1">
    <source>
        <dbReference type="EMBL" id="CVK98102.1"/>
    </source>
</evidence>
<name>A0A1L7TMS3_FUSMA</name>
<dbReference type="RefSeq" id="XP_041684949.1">
    <property type="nucleotide sequence ID" value="XM_041834713.1"/>
</dbReference>
<protein>
    <submittedName>
        <fullName evidence="1">Uncharacterized protein</fullName>
    </submittedName>
</protein>
<dbReference type="Proteomes" id="UP000184255">
    <property type="component" value="Unassembled WGS sequence"/>
</dbReference>
<organism evidence="1 2">
    <name type="scientific">Fusarium mangiferae</name>
    <name type="common">Mango malformation disease fungus</name>
    <dbReference type="NCBI Taxonomy" id="192010"/>
    <lineage>
        <taxon>Eukaryota</taxon>
        <taxon>Fungi</taxon>
        <taxon>Dikarya</taxon>
        <taxon>Ascomycota</taxon>
        <taxon>Pezizomycotina</taxon>
        <taxon>Sordariomycetes</taxon>
        <taxon>Hypocreomycetidae</taxon>
        <taxon>Hypocreales</taxon>
        <taxon>Nectriaceae</taxon>
        <taxon>Fusarium</taxon>
        <taxon>Fusarium fujikuroi species complex</taxon>
    </lineage>
</organism>
<evidence type="ECO:0000313" key="2">
    <source>
        <dbReference type="Proteomes" id="UP000184255"/>
    </source>
</evidence>
<reference evidence="2" key="1">
    <citation type="journal article" date="2016" name="Genome Biol. Evol.">
        <title>Comparative 'omics' of the Fusarium fujikuroi species complex highlights differences in genetic potential and metabolite synthesis.</title>
        <authorList>
            <person name="Niehaus E.-M."/>
            <person name="Muensterkoetter M."/>
            <person name="Proctor R.H."/>
            <person name="Brown D.W."/>
            <person name="Sharon A."/>
            <person name="Idan Y."/>
            <person name="Oren-Young L."/>
            <person name="Sieber C.M."/>
            <person name="Novak O."/>
            <person name="Pencik A."/>
            <person name="Tarkowska D."/>
            <person name="Hromadova K."/>
            <person name="Freeman S."/>
            <person name="Maymon M."/>
            <person name="Elazar M."/>
            <person name="Youssef S.A."/>
            <person name="El-Shabrawy E.S.M."/>
            <person name="Shalaby A.B.A."/>
            <person name="Houterman P."/>
            <person name="Brock N.L."/>
            <person name="Burkhardt I."/>
            <person name="Tsavkelova E.A."/>
            <person name="Dickschat J.S."/>
            <person name="Galuszka P."/>
            <person name="Gueldener U."/>
            <person name="Tudzynski B."/>
        </authorList>
    </citation>
    <scope>NUCLEOTIDE SEQUENCE [LARGE SCALE GENOMIC DNA]</scope>
    <source>
        <strain evidence="2">MRC7560</strain>
    </source>
</reference>
<dbReference type="AlphaFoldDB" id="A0A1L7TMS3"/>
<dbReference type="VEuPathDB" id="FungiDB:FMAN_12203"/>
<gene>
    <name evidence="1" type="ORF">FMAN_12203</name>
</gene>
<dbReference type="EMBL" id="FCQH01000009">
    <property type="protein sequence ID" value="CVK98102.1"/>
    <property type="molecule type" value="Genomic_DNA"/>
</dbReference>
<proteinExistence type="predicted"/>
<sequence>MTKLMDNPVPPPIEVIADMDWVEAVFSIKLRLLRVANLDRLKPTGLIGGDGCRIISAIITCELGHDYAREIAEEREEGGAGENAKKRGTR</sequence>